<keyword evidence="6" id="KW-0472">Membrane</keyword>
<keyword evidence="1 6" id="KW-1003">Cell membrane</keyword>
<dbReference type="GO" id="GO:0032153">
    <property type="term" value="C:cell division site"/>
    <property type="evidence" value="ECO:0007669"/>
    <property type="project" value="UniProtKB-UniRule"/>
</dbReference>
<dbReference type="PANTHER" id="PTHR37820:SF1">
    <property type="entry name" value="CELL DIVISION PROTEIN FTSQ"/>
    <property type="match status" value="1"/>
</dbReference>
<evidence type="ECO:0000256" key="2">
    <source>
        <dbReference type="ARBA" id="ARBA00022618"/>
    </source>
</evidence>
<keyword evidence="9" id="KW-1185">Reference proteome</keyword>
<accession>A0A6G8AZY3</accession>
<keyword evidence="4 6" id="KW-1133">Transmembrane helix</keyword>
<sequence length="280" mass="32435">MTKKNERDELMHGEQSDKSMRKQINQFFAESLGMPIKSAPRTDAISKSQNRSKFNFMERNSIHMILILSIFAVIMLLLLSPLMRFEKIEVIGNQDLSKAEVLAASDINKNIPVWQLLSEQNYFTQHAKNNPQLKNIKINYLNMRIAQIKVEENSKVGLINKNNHNYYILSDGRLIDNQSEDKNPQNLPTYEKFPDYQSVRKVATQFASISTALQHSVSEIIWSPDQEDDEKLTLIMDDGNKVLIKWSDINKKLKYYPGMVAQTDKNGTFNFQVGTYFQQY</sequence>
<keyword evidence="2 6" id="KW-0132">Cell division</keyword>
<proteinExistence type="inferred from homology"/>
<evidence type="ECO:0000256" key="3">
    <source>
        <dbReference type="ARBA" id="ARBA00022692"/>
    </source>
</evidence>
<evidence type="ECO:0000313" key="9">
    <source>
        <dbReference type="Proteomes" id="UP000500741"/>
    </source>
</evidence>
<keyword evidence="3 6" id="KW-0812">Transmembrane</keyword>
<comment type="subcellular location">
    <subcellularLocation>
        <location evidence="6">Cell membrane</location>
        <topology evidence="6">Single-pass type II membrane protein</topology>
    </subcellularLocation>
    <text evidence="6">Localizes to the division septum.</text>
</comment>
<dbReference type="Proteomes" id="UP000500741">
    <property type="component" value="Chromosome"/>
</dbReference>
<evidence type="ECO:0000313" key="8">
    <source>
        <dbReference type="EMBL" id="QIL50540.1"/>
    </source>
</evidence>
<dbReference type="PANTHER" id="PTHR37820">
    <property type="entry name" value="CELL DIVISION PROTEIN DIVIB"/>
    <property type="match status" value="1"/>
</dbReference>
<dbReference type="HAMAP" id="MF_00912">
    <property type="entry name" value="DivIB"/>
    <property type="match status" value="1"/>
</dbReference>
<dbReference type="AlphaFoldDB" id="A0A6G8AZY3"/>
<feature type="transmembrane region" description="Helical" evidence="6">
    <location>
        <begin position="61"/>
        <end position="79"/>
    </location>
</feature>
<evidence type="ECO:0000256" key="6">
    <source>
        <dbReference type="HAMAP-Rule" id="MF_00912"/>
    </source>
</evidence>
<protein>
    <recommendedName>
        <fullName evidence="6">Cell division protein DivIB</fullName>
    </recommendedName>
</protein>
<dbReference type="KEGG" id="wco:G7084_03945"/>
<dbReference type="EMBL" id="CP049888">
    <property type="protein sequence ID" value="QIL50540.1"/>
    <property type="molecule type" value="Genomic_DNA"/>
</dbReference>
<evidence type="ECO:0000256" key="1">
    <source>
        <dbReference type="ARBA" id="ARBA00022475"/>
    </source>
</evidence>
<evidence type="ECO:0000256" key="5">
    <source>
        <dbReference type="ARBA" id="ARBA00023306"/>
    </source>
</evidence>
<dbReference type="GO" id="GO:0005886">
    <property type="term" value="C:plasma membrane"/>
    <property type="evidence" value="ECO:0007669"/>
    <property type="project" value="UniProtKB-SubCell"/>
</dbReference>
<dbReference type="Pfam" id="PF03799">
    <property type="entry name" value="FtsQ_DivIB_C"/>
    <property type="match status" value="1"/>
</dbReference>
<keyword evidence="5 6" id="KW-0131">Cell cycle</keyword>
<dbReference type="InterPro" id="IPR026580">
    <property type="entry name" value="DivIB"/>
</dbReference>
<feature type="domain" description="Cell division protein FtsQ/DivIB C-terminal" evidence="7">
    <location>
        <begin position="159"/>
        <end position="263"/>
    </location>
</feature>
<dbReference type="GO" id="GO:0043093">
    <property type="term" value="P:FtsZ-dependent cytokinesis"/>
    <property type="evidence" value="ECO:0007669"/>
    <property type="project" value="UniProtKB-UniRule"/>
</dbReference>
<dbReference type="InterPro" id="IPR005548">
    <property type="entry name" value="Cell_div_FtsQ/DivIB_C"/>
</dbReference>
<dbReference type="InterPro" id="IPR050487">
    <property type="entry name" value="FtsQ_DivIB"/>
</dbReference>
<gene>
    <name evidence="6" type="primary">divIB</name>
    <name evidence="8" type="ORF">G7084_03945</name>
</gene>
<evidence type="ECO:0000259" key="7">
    <source>
        <dbReference type="Pfam" id="PF03799"/>
    </source>
</evidence>
<dbReference type="RefSeq" id="WP_166010247.1">
    <property type="nucleotide sequence ID" value="NZ_CP049888.1"/>
</dbReference>
<evidence type="ECO:0000256" key="4">
    <source>
        <dbReference type="ARBA" id="ARBA00022989"/>
    </source>
</evidence>
<comment type="function">
    <text evidence="6">Cell division protein that may be involved in stabilizing or promoting the assembly of the division complex.</text>
</comment>
<organism evidence="8 9">
    <name type="scientific">Weissella coleopterorum</name>
    <dbReference type="NCBI Taxonomy" id="2714949"/>
    <lineage>
        <taxon>Bacteria</taxon>
        <taxon>Bacillati</taxon>
        <taxon>Bacillota</taxon>
        <taxon>Bacilli</taxon>
        <taxon>Lactobacillales</taxon>
        <taxon>Lactobacillaceae</taxon>
        <taxon>Weissella</taxon>
    </lineage>
</organism>
<comment type="similarity">
    <text evidence="6">Belongs to the FtsQ/DivIB family. DivIB subfamily.</text>
</comment>
<name>A0A6G8AZY3_9LACO</name>
<dbReference type="Gene3D" id="3.40.50.10960">
    <property type="match status" value="1"/>
</dbReference>
<reference evidence="8 9" key="1">
    <citation type="submission" date="2020-03" db="EMBL/GenBank/DDBJ databases">
        <title>Weissella sp. nov., isolated from Cybister lewisianus.</title>
        <authorList>
            <person name="Hyun D.-W."/>
            <person name="Bae J.-W."/>
        </authorList>
    </citation>
    <scope>NUCLEOTIDE SEQUENCE [LARGE SCALE GENOMIC DNA]</scope>
    <source>
        <strain evidence="8 9">HDW19</strain>
    </source>
</reference>